<proteinExistence type="predicted"/>
<organism evidence="1 2">
    <name type="scientific">Dentipellis fragilis</name>
    <dbReference type="NCBI Taxonomy" id="205917"/>
    <lineage>
        <taxon>Eukaryota</taxon>
        <taxon>Fungi</taxon>
        <taxon>Dikarya</taxon>
        <taxon>Basidiomycota</taxon>
        <taxon>Agaricomycotina</taxon>
        <taxon>Agaricomycetes</taxon>
        <taxon>Russulales</taxon>
        <taxon>Hericiaceae</taxon>
        <taxon>Dentipellis</taxon>
    </lineage>
</organism>
<reference evidence="1 2" key="1">
    <citation type="submission" date="2019-02" db="EMBL/GenBank/DDBJ databases">
        <title>Genome sequencing of the rare red list fungi Dentipellis fragilis.</title>
        <authorList>
            <person name="Buettner E."/>
            <person name="Kellner H."/>
        </authorList>
    </citation>
    <scope>NUCLEOTIDE SEQUENCE [LARGE SCALE GENOMIC DNA]</scope>
    <source>
        <strain evidence="1 2">DSM 105465</strain>
    </source>
</reference>
<dbReference type="Proteomes" id="UP000298327">
    <property type="component" value="Unassembled WGS sequence"/>
</dbReference>
<dbReference type="EMBL" id="SEOQ01000732">
    <property type="protein sequence ID" value="TFY57692.1"/>
    <property type="molecule type" value="Genomic_DNA"/>
</dbReference>
<dbReference type="OrthoDB" id="3232644at2759"/>
<evidence type="ECO:0000313" key="2">
    <source>
        <dbReference type="Proteomes" id="UP000298327"/>
    </source>
</evidence>
<protein>
    <recommendedName>
        <fullName evidence="3">F-box domain-containing protein</fullName>
    </recommendedName>
</protein>
<accession>A0A4Y9Y697</accession>
<comment type="caution">
    <text evidence="1">The sequence shown here is derived from an EMBL/GenBank/DDBJ whole genome shotgun (WGS) entry which is preliminary data.</text>
</comment>
<evidence type="ECO:0008006" key="3">
    <source>
        <dbReference type="Google" id="ProtNLM"/>
    </source>
</evidence>
<dbReference type="AlphaFoldDB" id="A0A4Y9Y697"/>
<evidence type="ECO:0000313" key="1">
    <source>
        <dbReference type="EMBL" id="TFY57692.1"/>
    </source>
</evidence>
<sequence>MSVVTASNNIGTHALVASSPPGMGLPKTLPVEVIERIFKYATSFPDELDSEVKDHFTTPDHGLVPLYNHKIADMNGAFAFKHRLLVLSKGWYKLLAGSLYEVVTVKRGKQLAALHRILLQDQCAARQHIHVTLSQTIRRLTIYAEYGCAGADQDPVEEELDQLADIFSWAIRVKILTIQWRCLNTTEIQELPLRCVNAINCIWTLEKVHLDGLQPNAVDARDFMSRCPHLHTFIVTGKELLYAVVSPRRLVMKPGIKFFTLNALWKVYKDEPVEPNPTLKMIHIPVGSPPNQVQKAARCREVFLSAQGRHLQTVFLEADFTNALTKLEEMQSCVDQLDQFCTRLAHLVFIAPTLWFFPHVKRLPPTLTYIGLWTPCAWALDCYWSRFFASLAELTREDVPMLKAFRFLDRELVTDFRRQLAEGRDVGAEHIRRCIFRVEDHRGDELLPAGLFEM</sequence>
<gene>
    <name evidence="1" type="ORF">EVG20_g8446</name>
</gene>
<keyword evidence="2" id="KW-1185">Reference proteome</keyword>
<name>A0A4Y9Y697_9AGAM</name>